<evidence type="ECO:0000256" key="3">
    <source>
        <dbReference type="RuleBase" id="RU365011"/>
    </source>
</evidence>
<evidence type="ECO:0000256" key="1">
    <source>
        <dbReference type="ARBA" id="ARBA00003496"/>
    </source>
</evidence>
<dbReference type="Pfam" id="PF00931">
    <property type="entry name" value="NB-ARC"/>
    <property type="match status" value="1"/>
</dbReference>
<dbReference type="OrthoDB" id="5086500at2759"/>
<accession>A0A9P4MFJ5</accession>
<dbReference type="PANTHER" id="PTHR46082">
    <property type="entry name" value="ATP/GTP-BINDING PROTEIN-RELATED"/>
    <property type="match status" value="1"/>
</dbReference>
<dbReference type="SUPFAM" id="SSF53474">
    <property type="entry name" value="alpha/beta-Hydrolases"/>
    <property type="match status" value="1"/>
</dbReference>
<keyword evidence="3" id="KW-0256">Endoplasmic reticulum</keyword>
<dbReference type="GO" id="GO:0005789">
    <property type="term" value="C:endoplasmic reticulum membrane"/>
    <property type="evidence" value="ECO:0007669"/>
    <property type="project" value="UniProtKB-SubCell"/>
</dbReference>
<evidence type="ECO:0000256" key="4">
    <source>
        <dbReference type="SAM" id="SignalP"/>
    </source>
</evidence>
<protein>
    <recommendedName>
        <fullName evidence="2 3">GPI inositol-deacylase</fullName>
        <ecNumber evidence="3">3.1.-.-</ecNumber>
    </recommendedName>
</protein>
<dbReference type="Proteomes" id="UP000799439">
    <property type="component" value="Unassembled WGS sequence"/>
</dbReference>
<dbReference type="GO" id="GO:0016788">
    <property type="term" value="F:hydrolase activity, acting on ester bonds"/>
    <property type="evidence" value="ECO:0007669"/>
    <property type="project" value="InterPro"/>
</dbReference>
<organism evidence="7 8">
    <name type="scientific">Myriangium duriaei CBS 260.36</name>
    <dbReference type="NCBI Taxonomy" id="1168546"/>
    <lineage>
        <taxon>Eukaryota</taxon>
        <taxon>Fungi</taxon>
        <taxon>Dikarya</taxon>
        <taxon>Ascomycota</taxon>
        <taxon>Pezizomycotina</taxon>
        <taxon>Dothideomycetes</taxon>
        <taxon>Dothideomycetidae</taxon>
        <taxon>Myriangiales</taxon>
        <taxon>Myriangiaceae</taxon>
        <taxon>Myriangium</taxon>
    </lineage>
</organism>
<feature type="signal peptide" evidence="4">
    <location>
        <begin position="1"/>
        <end position="20"/>
    </location>
</feature>
<gene>
    <name evidence="7" type="ORF">K461DRAFT_268401</name>
</gene>
<dbReference type="InterPro" id="IPR002182">
    <property type="entry name" value="NB-ARC"/>
</dbReference>
<dbReference type="AlphaFoldDB" id="A0A9P4MFJ5"/>
<dbReference type="InterPro" id="IPR053137">
    <property type="entry name" value="NLR-like"/>
</dbReference>
<dbReference type="GO" id="GO:0043531">
    <property type="term" value="F:ADP binding"/>
    <property type="evidence" value="ECO:0007669"/>
    <property type="project" value="InterPro"/>
</dbReference>
<feature type="domain" description="GPI inositol-deacylase PGAP1-like alpha/beta" evidence="6">
    <location>
        <begin position="49"/>
        <end position="194"/>
    </location>
</feature>
<dbReference type="SUPFAM" id="SSF52540">
    <property type="entry name" value="P-loop containing nucleoside triphosphate hydrolases"/>
    <property type="match status" value="1"/>
</dbReference>
<sequence>MLSSIFWTLLVLLVPALVYGALNVLIWPSTQRPSSLSRIDELESPTRARGIDIIFVHGLGASIRTTWGPLDGTCWVRDFLPYDIPEPFRKDVRIYFFTYDSDYRRGSAQARLRNFGENLLNYLDTEIRQTEVERTRDLMFVAHSYGGLVTKKALLCARSNPKYSNILDHTKAIFFLGTPHRGANIHFSALGSFFVNLLRPFGSNPAMLAEVCHDRTGLYDLQTDFENMLDERVRIVNFFELRKTGLNLGPFQYGSLVVDEDSATFARDERIGMNLNHSDLNKFKTRDRNYHFVLSHLLKSIQPPLLEKQNRFYSVPASISGKHVDRRGLSRKLSELLNKHQEGSSLPHALALHGLGGAGKSQLALKYAEDNKQRYDPIMWIDARDTESIRASFERCASELKLQLGQSQTQSSDLKHAIAVQAVLRWLQSRKATDEEWLVIIDNADDVALGIRDVIPSGGRGSVIITSQDKEAWMLVDGGCERLQVHTMEDTESRALLLRHLKLDADAVPRDVLEDCDKVAAELGHLALAIDLAGAYVANDDERSLKRYLTDYARHKDEMLQEKWFRGLRTTDKTVWTVWDTTLERIEKQYPELRPGLVLAFLSQFIGSVVQDELLRVASRHISMTCDRLYNGQIHMPDWLERLFTSSADQDDWDDYFYKQCRELLARYGLIQRSNGDWPGISMHSLVRWRAQKYEEHQPWGQWHLITVLAGCEEFGEDCTEPRFRRELVVHIPTMDPSLLDRLQVEDERKLFAWLQVRKVLIGQDRWKDVEKICLDHLEYLKTIFGEEHPATLSSTNYLALAYYHQARWKEVETLLLQVIETSRKALGEESSEYLLNLQSLAMTYSSQRRWQEAEAIELQLVAARKHKLGDEYRGILRCMRRLARTYTALGRSKEAEALLTQSIHALKRVLGDTYPETMSDMRRLAAIYNTQERCKEAEDVLLQVANNQTTILGPEHPDTLHTLTELAMTYLKQDRDHEAEQLALQVVEISKSVLGPEHPNTLQHQYQLALTYCRQQRWAEAEQLQVQMWESSKKAFGEEHPKTLITMNSLGLIYRSQKRWEEAEVLQLRAWEGFKKVFGIEHPTALATMHDVACLRSAQGRGDEAIALMEECVQLRDKVLGSGHSETADSISLVNQWRATKDDTRS</sequence>
<keyword evidence="3" id="KW-0653">Protein transport</keyword>
<dbReference type="InterPro" id="IPR011990">
    <property type="entry name" value="TPR-like_helical_dom_sf"/>
</dbReference>
<dbReference type="InterPro" id="IPR012908">
    <property type="entry name" value="PGAP1-ab_dom-like"/>
</dbReference>
<comment type="subcellular location">
    <subcellularLocation>
        <location evidence="3">Endoplasmic reticulum membrane</location>
    </subcellularLocation>
</comment>
<keyword evidence="4" id="KW-0732">Signal</keyword>
<feature type="domain" description="NB-ARC" evidence="5">
    <location>
        <begin position="336"/>
        <end position="497"/>
    </location>
</feature>
<dbReference type="GO" id="GO:0015031">
    <property type="term" value="P:protein transport"/>
    <property type="evidence" value="ECO:0007669"/>
    <property type="project" value="UniProtKB-KW"/>
</dbReference>
<evidence type="ECO:0000259" key="6">
    <source>
        <dbReference type="Pfam" id="PF07819"/>
    </source>
</evidence>
<dbReference type="InterPro" id="IPR029058">
    <property type="entry name" value="AB_hydrolase_fold"/>
</dbReference>
<reference evidence="7" key="1">
    <citation type="journal article" date="2020" name="Stud. Mycol.">
        <title>101 Dothideomycetes genomes: a test case for predicting lifestyles and emergence of pathogens.</title>
        <authorList>
            <person name="Haridas S."/>
            <person name="Albert R."/>
            <person name="Binder M."/>
            <person name="Bloem J."/>
            <person name="Labutti K."/>
            <person name="Salamov A."/>
            <person name="Andreopoulos B."/>
            <person name="Baker S."/>
            <person name="Barry K."/>
            <person name="Bills G."/>
            <person name="Bluhm B."/>
            <person name="Cannon C."/>
            <person name="Castanera R."/>
            <person name="Culley D."/>
            <person name="Daum C."/>
            <person name="Ezra D."/>
            <person name="Gonzalez J."/>
            <person name="Henrissat B."/>
            <person name="Kuo A."/>
            <person name="Liang C."/>
            <person name="Lipzen A."/>
            <person name="Lutzoni F."/>
            <person name="Magnuson J."/>
            <person name="Mondo S."/>
            <person name="Nolan M."/>
            <person name="Ohm R."/>
            <person name="Pangilinan J."/>
            <person name="Park H.-J."/>
            <person name="Ramirez L."/>
            <person name="Alfaro M."/>
            <person name="Sun H."/>
            <person name="Tritt A."/>
            <person name="Yoshinaga Y."/>
            <person name="Zwiers L.-H."/>
            <person name="Turgeon B."/>
            <person name="Goodwin S."/>
            <person name="Spatafora J."/>
            <person name="Crous P."/>
            <person name="Grigoriev I."/>
        </authorList>
    </citation>
    <scope>NUCLEOTIDE SEQUENCE</scope>
    <source>
        <strain evidence="7">CBS 260.36</strain>
    </source>
</reference>
<dbReference type="EC" id="3.1.-.-" evidence="3"/>
<dbReference type="Pfam" id="PF07819">
    <property type="entry name" value="PGAP1"/>
    <property type="match status" value="1"/>
</dbReference>
<dbReference type="SUPFAM" id="SSF48452">
    <property type="entry name" value="TPR-like"/>
    <property type="match status" value="3"/>
</dbReference>
<keyword evidence="3" id="KW-0813">Transport</keyword>
<comment type="caution">
    <text evidence="7">The sequence shown here is derived from an EMBL/GenBank/DDBJ whole genome shotgun (WGS) entry which is preliminary data.</text>
</comment>
<dbReference type="Gene3D" id="3.40.50.300">
    <property type="entry name" value="P-loop containing nucleotide triphosphate hydrolases"/>
    <property type="match status" value="1"/>
</dbReference>
<keyword evidence="3" id="KW-0472">Membrane</keyword>
<proteinExistence type="inferred from homology"/>
<dbReference type="Gene3D" id="1.25.40.10">
    <property type="entry name" value="Tetratricopeptide repeat domain"/>
    <property type="match status" value="2"/>
</dbReference>
<comment type="function">
    <text evidence="1 3">Involved in inositol deacylation of GPI-anchored proteins which plays important roles in the quality control and ER-associated degradation of GPI-anchored proteins.</text>
</comment>
<name>A0A9P4MFJ5_9PEZI</name>
<evidence type="ECO:0000259" key="5">
    <source>
        <dbReference type="Pfam" id="PF00931"/>
    </source>
</evidence>
<evidence type="ECO:0000256" key="2">
    <source>
        <dbReference type="ARBA" id="ARBA00015856"/>
    </source>
</evidence>
<feature type="chain" id="PRO_5040358874" description="GPI inositol-deacylase" evidence="4">
    <location>
        <begin position="21"/>
        <end position="1147"/>
    </location>
</feature>
<keyword evidence="3" id="KW-0378">Hydrolase</keyword>
<evidence type="ECO:0000313" key="7">
    <source>
        <dbReference type="EMBL" id="KAF2152460.1"/>
    </source>
</evidence>
<dbReference type="EMBL" id="ML996086">
    <property type="protein sequence ID" value="KAF2152460.1"/>
    <property type="molecule type" value="Genomic_DNA"/>
</dbReference>
<dbReference type="NCBIfam" id="NF040586">
    <property type="entry name" value="FxSxx_TPR"/>
    <property type="match status" value="1"/>
</dbReference>
<evidence type="ECO:0000313" key="8">
    <source>
        <dbReference type="Proteomes" id="UP000799439"/>
    </source>
</evidence>
<dbReference type="PANTHER" id="PTHR46082:SF11">
    <property type="entry name" value="AAA+ ATPASE DOMAIN-CONTAINING PROTEIN-RELATED"/>
    <property type="match status" value="1"/>
</dbReference>
<comment type="similarity">
    <text evidence="3">Belongs to the GPI inositol-deacylase family.</text>
</comment>
<dbReference type="Pfam" id="PF13374">
    <property type="entry name" value="TPR_10"/>
    <property type="match status" value="2"/>
</dbReference>
<dbReference type="InterPro" id="IPR027417">
    <property type="entry name" value="P-loop_NTPase"/>
</dbReference>
<dbReference type="Gene3D" id="3.40.50.1820">
    <property type="entry name" value="alpha/beta hydrolase"/>
    <property type="match status" value="1"/>
</dbReference>
<keyword evidence="8" id="KW-1185">Reference proteome</keyword>
<dbReference type="Pfam" id="PF13424">
    <property type="entry name" value="TPR_12"/>
    <property type="match status" value="3"/>
</dbReference>